<dbReference type="SUPFAM" id="SSF101898">
    <property type="entry name" value="NHL repeat"/>
    <property type="match status" value="1"/>
</dbReference>
<accession>A0ABU3B6S4</accession>
<dbReference type="PANTHER" id="PTHR35399">
    <property type="entry name" value="SLR8030 PROTEIN"/>
    <property type="match status" value="1"/>
</dbReference>
<protein>
    <submittedName>
        <fullName evidence="2">DUF839 domain-containing protein</fullName>
    </submittedName>
</protein>
<evidence type="ECO:0000256" key="1">
    <source>
        <dbReference type="SAM" id="MobiDB-lite"/>
    </source>
</evidence>
<dbReference type="PANTHER" id="PTHR35399:SF4">
    <property type="entry name" value="MEMBRANE PROTEIN"/>
    <property type="match status" value="1"/>
</dbReference>
<evidence type="ECO:0000313" key="2">
    <source>
        <dbReference type="EMBL" id="MDT0618161.1"/>
    </source>
</evidence>
<feature type="region of interest" description="Disordered" evidence="1">
    <location>
        <begin position="431"/>
        <end position="450"/>
    </location>
</feature>
<keyword evidence="3" id="KW-1185">Reference proteome</keyword>
<proteinExistence type="predicted"/>
<dbReference type="Proteomes" id="UP001259982">
    <property type="component" value="Unassembled WGS sequence"/>
</dbReference>
<gene>
    <name evidence="2" type="ORF">RM531_06720</name>
</gene>
<dbReference type="Pfam" id="PF07676">
    <property type="entry name" value="PD40"/>
    <property type="match status" value="1"/>
</dbReference>
<dbReference type="Pfam" id="PF05787">
    <property type="entry name" value="PhoX"/>
    <property type="match status" value="2"/>
</dbReference>
<sequence length="470" mass="48924">MPTNPTFPRPVDPVRRRLLLGGLSSAGVLAVGPLLSACGGGSGGGPAIGPGGSNNAGGGGGTIRPAQPASNIANLGPLQAPDANGLRLPAGFTSRIIARAGEDPTGGSGYRWHTFPDGGATFAQPDGGWVYVCNSEFLPGGVGALRFDAASNVVDAYQIQRGTLLNCAGGPTPWGTWLTCEEYEAGFVYECDPSGQSSAARLSNQRPAMGTFAHEAAAIDPERRQVYLTEDESDGGFYRFTPDSYPDLSSGLLEIAEVLGTDPATRRQVIWHEVPQPNPTLALTNELSGVLAEIPLVGDLTEPVLELIGTPTRRQVANSTVFDGGEGIAWHDGIVYFTTKGDNRVWALDTAAQTIEIIYDDDMFADAVLTGVDNVVVSAGGDVLVAEDGGDMQIVAITPERQLVPLVMVTDQAESEVTGPAFSPDGTRLYFNSQRGPEPSAGGLPIPGPGGRGLTYEITGPFFDGPITNG</sequence>
<organism evidence="2 3">
    <name type="scientific">Spectribacter acetivorans</name>
    <dbReference type="NCBI Taxonomy" id="3075603"/>
    <lineage>
        <taxon>Bacteria</taxon>
        <taxon>Pseudomonadati</taxon>
        <taxon>Pseudomonadota</taxon>
        <taxon>Gammaproteobacteria</taxon>
        <taxon>Salinisphaerales</taxon>
        <taxon>Salinisphaeraceae</taxon>
        <taxon>Spectribacter</taxon>
    </lineage>
</organism>
<comment type="caution">
    <text evidence="2">The sequence shown here is derived from an EMBL/GenBank/DDBJ whole genome shotgun (WGS) entry which is preliminary data.</text>
</comment>
<name>A0ABU3B6S4_9GAMM</name>
<dbReference type="InterPro" id="IPR011659">
    <property type="entry name" value="WD40"/>
</dbReference>
<dbReference type="InterPro" id="IPR015943">
    <property type="entry name" value="WD40/YVTN_repeat-like_dom_sf"/>
</dbReference>
<evidence type="ECO:0000313" key="3">
    <source>
        <dbReference type="Proteomes" id="UP001259982"/>
    </source>
</evidence>
<reference evidence="2 3" key="1">
    <citation type="submission" date="2023-09" db="EMBL/GenBank/DDBJ databases">
        <authorList>
            <person name="Rey-Velasco X."/>
        </authorList>
    </citation>
    <scope>NUCLEOTIDE SEQUENCE [LARGE SCALE GENOMIC DNA]</scope>
    <source>
        <strain evidence="2 3">P385</strain>
    </source>
</reference>
<dbReference type="InterPro" id="IPR008557">
    <property type="entry name" value="PhoX"/>
</dbReference>
<dbReference type="EMBL" id="JAVRHY010000005">
    <property type="protein sequence ID" value="MDT0618161.1"/>
    <property type="molecule type" value="Genomic_DNA"/>
</dbReference>
<dbReference type="Gene3D" id="2.130.10.10">
    <property type="entry name" value="YVTN repeat-like/Quinoprotein amine dehydrogenase"/>
    <property type="match status" value="1"/>
</dbReference>
<dbReference type="RefSeq" id="WP_311658241.1">
    <property type="nucleotide sequence ID" value="NZ_JAVRHY010000005.1"/>
</dbReference>